<protein>
    <submittedName>
        <fullName evidence="2">Uncharacterized protein</fullName>
    </submittedName>
</protein>
<organism evidence="2 3">
    <name type="scientific">Plectonema cf. radiosum LEGE 06105</name>
    <dbReference type="NCBI Taxonomy" id="945769"/>
    <lineage>
        <taxon>Bacteria</taxon>
        <taxon>Bacillati</taxon>
        <taxon>Cyanobacteriota</taxon>
        <taxon>Cyanophyceae</taxon>
        <taxon>Oscillatoriophycideae</taxon>
        <taxon>Oscillatoriales</taxon>
        <taxon>Microcoleaceae</taxon>
        <taxon>Plectonema</taxon>
    </lineage>
</organism>
<comment type="caution">
    <text evidence="2">The sequence shown here is derived from an EMBL/GenBank/DDBJ whole genome shotgun (WGS) entry which is preliminary data.</text>
</comment>
<gene>
    <name evidence="2" type="ORF">IQ247_12865</name>
</gene>
<keyword evidence="3" id="KW-1185">Reference proteome</keyword>
<dbReference type="PANTHER" id="PTHR36383">
    <property type="entry name" value="OS09G0529350 PROTEIN"/>
    <property type="match status" value="1"/>
</dbReference>
<proteinExistence type="predicted"/>
<name>A0A8J7K218_9CYAN</name>
<evidence type="ECO:0000313" key="2">
    <source>
        <dbReference type="EMBL" id="MBE9213547.1"/>
    </source>
</evidence>
<evidence type="ECO:0000313" key="3">
    <source>
        <dbReference type="Proteomes" id="UP000620559"/>
    </source>
</evidence>
<feature type="transmembrane region" description="Helical" evidence="1">
    <location>
        <begin position="21"/>
        <end position="42"/>
    </location>
</feature>
<reference evidence="2" key="1">
    <citation type="submission" date="2020-10" db="EMBL/GenBank/DDBJ databases">
        <authorList>
            <person name="Castelo-Branco R."/>
            <person name="Eusebio N."/>
            <person name="Adriana R."/>
            <person name="Vieira A."/>
            <person name="Brugerolle De Fraissinette N."/>
            <person name="Rezende De Castro R."/>
            <person name="Schneider M.P."/>
            <person name="Vasconcelos V."/>
            <person name="Leao P.N."/>
        </authorList>
    </citation>
    <scope>NUCLEOTIDE SEQUENCE</scope>
    <source>
        <strain evidence="2">LEGE 06105</strain>
    </source>
</reference>
<sequence>MKITYNTELQLERLESVKAGAVGALSFSAVFILAAIFNDFLFKEYFSEVDNLSIITLNWQRLISAGIAGFCGFLFGVTYRYIIRADENPHLKTGSVFAFGLIRGLTQLDVGLNFTLSILPFALLAVESILEFGVTAFILDRALQLGWVKPFVSN</sequence>
<dbReference type="AlphaFoldDB" id="A0A8J7K218"/>
<keyword evidence="1" id="KW-0472">Membrane</keyword>
<keyword evidence="1" id="KW-1133">Transmembrane helix</keyword>
<keyword evidence="1" id="KW-0812">Transmembrane</keyword>
<feature type="transmembrane region" description="Helical" evidence="1">
    <location>
        <begin position="62"/>
        <end position="82"/>
    </location>
</feature>
<accession>A0A8J7K218</accession>
<dbReference type="PANTHER" id="PTHR36383:SF1">
    <property type="entry name" value="PROTEIN, PUTATIVE-RELATED"/>
    <property type="match status" value="1"/>
</dbReference>
<dbReference type="EMBL" id="JADEWL010000035">
    <property type="protein sequence ID" value="MBE9213547.1"/>
    <property type="molecule type" value="Genomic_DNA"/>
</dbReference>
<dbReference type="Proteomes" id="UP000620559">
    <property type="component" value="Unassembled WGS sequence"/>
</dbReference>
<evidence type="ECO:0000256" key="1">
    <source>
        <dbReference type="SAM" id="Phobius"/>
    </source>
</evidence>